<dbReference type="Pfam" id="PF23202">
    <property type="entry name" value="PAH_ZNF598"/>
    <property type="match status" value="1"/>
</dbReference>
<feature type="active site" evidence="1">
    <location>
        <position position="474"/>
    </location>
</feature>
<name>A0AAD5MC73_PYTIN</name>
<feature type="active site" evidence="1">
    <location>
        <position position="526"/>
    </location>
</feature>
<keyword evidence="5" id="KW-1185">Reference proteome</keyword>
<dbReference type="InterPro" id="IPR028131">
    <property type="entry name" value="VASH1"/>
</dbReference>
<accession>A0AAD5MC73</accession>
<feature type="domain" description="ZNF598/HEL2 PAH" evidence="3">
    <location>
        <begin position="367"/>
        <end position="442"/>
    </location>
</feature>
<sequence>MPSPSSSTRTAVALESVLVASAEAPEELGGVSCKAATGVGGCEPGAEATEGVRDFIAGDGGIGRLGEDAEEEDGEGGAVEGIVEGSMAASLPRSRPTMLTPNNQPGVTDMTAQDAFEPHAGKKKRRRMKQMEGLLLLSRLPADDSAKTRAALKPKKAHVVLQPQQLQLLYFPSKFKLHDKEKATIDAWFLAVYTAATEFARTPIDVQFGDTMRFSAAVTGSMRDEVTDVLEFELSCQAVVSSRHPDEPTSTVREFLKFDVFYDVNDCRIDQSMRSNVGDNQEQLENGDPVVHTQAAWIDSNGDTQHFEPSDLCTVPDRVEPISRVESEDNNDVSESPFLRSSSLPDEFFQEEIITTPETDPAAAKRLHKQILRLVRELVMEDEDRVRDFQDQTKDYGRDKITGAAYCSFLLGALGAKHCCELIPMMVRLLPDDDKRRELLDARTLYFDVNKNRSFKSIVNTAKEIAAEMLPIQCLEAVFLAAYITASFSDLDRFPLSFKSQAGNSVHRHIVLAVRHQNKWGALGLSRSERLMYKELRFSSLSELTQDFCHGFESVCHSVTKLHVGFPFPHDIHSSEKVEWRVLNVPVDTVEWSIVATHLDAYAKEATDLLAFRRAKGAMPDSFGNRFPLHVAEKEPGKRSPEKRPSFGASAIELPPNGSEPTTPPPAAVKSDSPEKNDSTRSPSCPILVAPDELVFKRALANQSQVLPTNVFLQNMTASVFVVDVDDPTGQLEVPYVNTQIVPPVRIYE</sequence>
<comment type="caution">
    <text evidence="4">The sequence shown here is derived from an EMBL/GenBank/DDBJ whole genome shotgun (WGS) entry which is preliminary data.</text>
</comment>
<dbReference type="EMBL" id="JAKCXM010000102">
    <property type="protein sequence ID" value="KAJ0402436.1"/>
    <property type="molecule type" value="Genomic_DNA"/>
</dbReference>
<gene>
    <name evidence="4" type="ORF">P43SY_000589</name>
</gene>
<dbReference type="PANTHER" id="PTHR15750:SF2">
    <property type="entry name" value="VASOHIBIN"/>
    <property type="match status" value="1"/>
</dbReference>
<evidence type="ECO:0000256" key="1">
    <source>
        <dbReference type="PIRSR" id="PIRSR628131-1"/>
    </source>
</evidence>
<evidence type="ECO:0000259" key="3">
    <source>
        <dbReference type="Pfam" id="PF23202"/>
    </source>
</evidence>
<evidence type="ECO:0000313" key="5">
    <source>
        <dbReference type="Proteomes" id="UP001209570"/>
    </source>
</evidence>
<feature type="compositionally biased region" description="Polar residues" evidence="2">
    <location>
        <begin position="97"/>
        <end position="106"/>
    </location>
</feature>
<reference evidence="4" key="1">
    <citation type="submission" date="2021-12" db="EMBL/GenBank/DDBJ databases">
        <title>Prjna785345.</title>
        <authorList>
            <person name="Rujirawat T."/>
            <person name="Krajaejun T."/>
        </authorList>
    </citation>
    <scope>NUCLEOTIDE SEQUENCE</scope>
    <source>
        <strain evidence="4">Pi057C3</strain>
    </source>
</reference>
<feature type="region of interest" description="Disordered" evidence="2">
    <location>
        <begin position="91"/>
        <end position="110"/>
    </location>
</feature>
<dbReference type="InterPro" id="IPR057634">
    <property type="entry name" value="PAH_ZNF598/HEL2"/>
</dbReference>
<dbReference type="Proteomes" id="UP001209570">
    <property type="component" value="Unassembled WGS sequence"/>
</dbReference>
<evidence type="ECO:0000313" key="4">
    <source>
        <dbReference type="EMBL" id="KAJ0402436.1"/>
    </source>
</evidence>
<feature type="active site" evidence="1">
    <location>
        <position position="509"/>
    </location>
</feature>
<feature type="compositionally biased region" description="Basic and acidic residues" evidence="2">
    <location>
        <begin position="631"/>
        <end position="645"/>
    </location>
</feature>
<organism evidence="4 5">
    <name type="scientific">Pythium insidiosum</name>
    <name type="common">Pythiosis disease agent</name>
    <dbReference type="NCBI Taxonomy" id="114742"/>
    <lineage>
        <taxon>Eukaryota</taxon>
        <taxon>Sar</taxon>
        <taxon>Stramenopiles</taxon>
        <taxon>Oomycota</taxon>
        <taxon>Peronosporomycetes</taxon>
        <taxon>Pythiales</taxon>
        <taxon>Pythiaceae</taxon>
        <taxon>Pythium</taxon>
    </lineage>
</organism>
<dbReference type="Pfam" id="PF14822">
    <property type="entry name" value="Vasohibin"/>
    <property type="match status" value="1"/>
</dbReference>
<proteinExistence type="predicted"/>
<dbReference type="PANTHER" id="PTHR15750">
    <property type="entry name" value="VASOHIBIN-1-LIKE ISOFORM X2"/>
    <property type="match status" value="1"/>
</dbReference>
<protein>
    <recommendedName>
        <fullName evidence="3">ZNF598/HEL2 PAH domain-containing protein</fullName>
    </recommendedName>
</protein>
<dbReference type="GO" id="GO:0005737">
    <property type="term" value="C:cytoplasm"/>
    <property type="evidence" value="ECO:0007669"/>
    <property type="project" value="InterPro"/>
</dbReference>
<feature type="region of interest" description="Disordered" evidence="2">
    <location>
        <begin position="625"/>
        <end position="684"/>
    </location>
</feature>
<dbReference type="AlphaFoldDB" id="A0AAD5MC73"/>
<evidence type="ECO:0000256" key="2">
    <source>
        <dbReference type="SAM" id="MobiDB-lite"/>
    </source>
</evidence>